<comment type="caution">
    <text evidence="10">The sequence shown here is derived from an EMBL/GenBank/DDBJ whole genome shotgun (WGS) entry which is preliminary data.</text>
</comment>
<reference evidence="10 11" key="1">
    <citation type="journal article" date="2015" name="Nature">
        <title>rRNA introns, odd ribosomes, and small enigmatic genomes across a large radiation of phyla.</title>
        <authorList>
            <person name="Brown C.T."/>
            <person name="Hug L.A."/>
            <person name="Thomas B.C."/>
            <person name="Sharon I."/>
            <person name="Castelle C.J."/>
            <person name="Singh A."/>
            <person name="Wilkins M.J."/>
            <person name="Williams K.H."/>
            <person name="Banfield J.F."/>
        </authorList>
    </citation>
    <scope>NUCLEOTIDE SEQUENCE [LARGE SCALE GENOMIC DNA]</scope>
</reference>
<proteinExistence type="inferred from homology"/>
<evidence type="ECO:0000256" key="6">
    <source>
        <dbReference type="ARBA" id="ARBA00022723"/>
    </source>
</evidence>
<protein>
    <recommendedName>
        <fullName evidence="3">glucose-1-phosphate thymidylyltransferase</fullName>
        <ecNumber evidence="3">2.7.7.24</ecNumber>
    </recommendedName>
</protein>
<dbReference type="GO" id="GO:0046872">
    <property type="term" value="F:metal ion binding"/>
    <property type="evidence" value="ECO:0007669"/>
    <property type="project" value="UniProtKB-KW"/>
</dbReference>
<dbReference type="InterPro" id="IPR005907">
    <property type="entry name" value="G1P_thy_trans_s"/>
</dbReference>
<name>A0A0G0LG40_9BACT</name>
<dbReference type="EC" id="2.7.7.24" evidence="3"/>
<dbReference type="PATRIC" id="fig|1618334.3.peg.755"/>
<evidence type="ECO:0000313" key="11">
    <source>
        <dbReference type="Proteomes" id="UP000033934"/>
    </source>
</evidence>
<feature type="domain" description="Nucleotidyl transferase" evidence="9">
    <location>
        <begin position="85"/>
        <end position="314"/>
    </location>
</feature>
<keyword evidence="4 10" id="KW-0808">Transferase</keyword>
<keyword evidence="7" id="KW-0460">Magnesium</keyword>
<comment type="cofactor">
    <cofactor evidence="1">
        <name>Mg(2+)</name>
        <dbReference type="ChEBI" id="CHEBI:18420"/>
    </cofactor>
</comment>
<evidence type="ECO:0000256" key="3">
    <source>
        <dbReference type="ARBA" id="ARBA00012461"/>
    </source>
</evidence>
<accession>A0A0G0LG40</accession>
<dbReference type="Gene3D" id="3.90.550.10">
    <property type="entry name" value="Spore Coat Polysaccharide Biosynthesis Protein SpsA, Chain A"/>
    <property type="match status" value="1"/>
</dbReference>
<feature type="non-terminal residue" evidence="10">
    <location>
        <position position="1"/>
    </location>
</feature>
<organism evidence="10 11">
    <name type="scientific">Berkelbacteria bacterium GW2011_GWA2_38_9</name>
    <dbReference type="NCBI Taxonomy" id="1618334"/>
    <lineage>
        <taxon>Bacteria</taxon>
        <taxon>Candidatus Berkelbacteria</taxon>
    </lineage>
</organism>
<keyword evidence="6" id="KW-0479">Metal-binding</keyword>
<dbReference type="SUPFAM" id="SSF53448">
    <property type="entry name" value="Nucleotide-diphospho-sugar transferases"/>
    <property type="match status" value="1"/>
</dbReference>
<dbReference type="InterPro" id="IPR005835">
    <property type="entry name" value="NTP_transferase_dom"/>
</dbReference>
<evidence type="ECO:0000256" key="7">
    <source>
        <dbReference type="ARBA" id="ARBA00022842"/>
    </source>
</evidence>
<dbReference type="PANTHER" id="PTHR43532:SF1">
    <property type="entry name" value="GLUCOSE-1-PHOSPHATE THYMIDYLYLTRANSFERASE 1"/>
    <property type="match status" value="1"/>
</dbReference>
<evidence type="ECO:0000256" key="2">
    <source>
        <dbReference type="ARBA" id="ARBA00010480"/>
    </source>
</evidence>
<dbReference type="InterPro" id="IPR036291">
    <property type="entry name" value="NAD(P)-bd_dom_sf"/>
</dbReference>
<dbReference type="GO" id="GO:0008879">
    <property type="term" value="F:glucose-1-phosphate thymidylyltransferase activity"/>
    <property type="evidence" value="ECO:0007669"/>
    <property type="project" value="UniProtKB-EC"/>
</dbReference>
<evidence type="ECO:0000256" key="8">
    <source>
        <dbReference type="ARBA" id="ARBA00049336"/>
    </source>
</evidence>
<dbReference type="AlphaFoldDB" id="A0A0G0LG40"/>
<sequence length="324" mass="36177">FTKAKEELGWEPEVNISRGLAQTVAWYQNNVEWWKKIKTDSNDSSNPSTVIPTPCLPAGRKVGIQNLDKTWIPDRVGDDKVRGMKGIILSGGRATRLRPCTKVTSKQLLPVYNRPMIYYPLNTLIKAGIKEVLIIVAPESAGDYLNLLGSGKQFGIKLTYEVQDEPRGLAEAFIIGENFIDDDNVTLILGDNIFEDDLSTEIQSFTSGAKIFGKEVPDPERFGVAEVDPTGRVISIEEKPKMPKSNLAAVGLYIYDNRVTEVAKHLKPSARGEIEITDLHNWYLERGELQLAHIKGEWVDAGTFDSLLKAQNLAKEKLQDRLII</sequence>
<gene>
    <name evidence="10" type="ORF">UT11_C0060G0001</name>
</gene>
<dbReference type="PANTHER" id="PTHR43532">
    <property type="entry name" value="GLUCOSE-1-PHOSPHATE THYMIDYLYLTRANSFERASE"/>
    <property type="match status" value="1"/>
</dbReference>
<evidence type="ECO:0000313" key="10">
    <source>
        <dbReference type="EMBL" id="KKQ86905.1"/>
    </source>
</evidence>
<keyword evidence="5" id="KW-0548">Nucleotidyltransferase</keyword>
<dbReference type="Proteomes" id="UP000033934">
    <property type="component" value="Unassembled WGS sequence"/>
</dbReference>
<comment type="similarity">
    <text evidence="2">Belongs to the glucose-1-phosphate thymidylyltransferase family.</text>
</comment>
<dbReference type="Pfam" id="PF00483">
    <property type="entry name" value="NTP_transferase"/>
    <property type="match status" value="1"/>
</dbReference>
<dbReference type="EMBL" id="LBVO01000060">
    <property type="protein sequence ID" value="KKQ86905.1"/>
    <property type="molecule type" value="Genomic_DNA"/>
</dbReference>
<evidence type="ECO:0000256" key="5">
    <source>
        <dbReference type="ARBA" id="ARBA00022695"/>
    </source>
</evidence>
<dbReference type="Gene3D" id="3.90.25.10">
    <property type="entry name" value="UDP-galactose 4-epimerase, domain 1"/>
    <property type="match status" value="1"/>
</dbReference>
<dbReference type="SUPFAM" id="SSF51735">
    <property type="entry name" value="NAD(P)-binding Rossmann-fold domains"/>
    <property type="match status" value="1"/>
</dbReference>
<comment type="catalytic activity">
    <reaction evidence="8">
        <text>dTTP + alpha-D-glucose 1-phosphate + H(+) = dTDP-alpha-D-glucose + diphosphate</text>
        <dbReference type="Rhea" id="RHEA:15225"/>
        <dbReference type="ChEBI" id="CHEBI:15378"/>
        <dbReference type="ChEBI" id="CHEBI:33019"/>
        <dbReference type="ChEBI" id="CHEBI:37568"/>
        <dbReference type="ChEBI" id="CHEBI:57477"/>
        <dbReference type="ChEBI" id="CHEBI:58601"/>
        <dbReference type="EC" id="2.7.7.24"/>
    </reaction>
</comment>
<evidence type="ECO:0000259" key="9">
    <source>
        <dbReference type="Pfam" id="PF00483"/>
    </source>
</evidence>
<dbReference type="InterPro" id="IPR029044">
    <property type="entry name" value="Nucleotide-diphossugar_trans"/>
</dbReference>
<evidence type="ECO:0000256" key="4">
    <source>
        <dbReference type="ARBA" id="ARBA00022679"/>
    </source>
</evidence>
<evidence type="ECO:0000256" key="1">
    <source>
        <dbReference type="ARBA" id="ARBA00001946"/>
    </source>
</evidence>